<evidence type="ECO:0000313" key="2">
    <source>
        <dbReference type="EMBL" id="TDH67202.1"/>
    </source>
</evidence>
<feature type="region of interest" description="Disordered" evidence="1">
    <location>
        <begin position="1"/>
        <end position="22"/>
    </location>
</feature>
<keyword evidence="3" id="KW-1185">Reference proteome</keyword>
<reference evidence="2 3" key="1">
    <citation type="journal article" date="2021" name="Genome Biol.">
        <title>AFLAP: assembly-free linkage analysis pipeline using k-mers from genome sequencing data.</title>
        <authorList>
            <person name="Fletcher K."/>
            <person name="Zhang L."/>
            <person name="Gil J."/>
            <person name="Han R."/>
            <person name="Cavanaugh K."/>
            <person name="Michelmore R."/>
        </authorList>
    </citation>
    <scope>NUCLEOTIDE SEQUENCE [LARGE SCALE GENOMIC DNA]</scope>
    <source>
        <strain evidence="2 3">SF5</strain>
    </source>
</reference>
<comment type="caution">
    <text evidence="2">The sequence shown here is derived from an EMBL/GenBank/DDBJ whole genome shotgun (WGS) entry which is preliminary data.</text>
</comment>
<dbReference type="KEGG" id="blac:94348597"/>
<dbReference type="EMBL" id="SHOA02000006">
    <property type="protein sequence ID" value="TDH67202.1"/>
    <property type="molecule type" value="Genomic_DNA"/>
</dbReference>
<evidence type="ECO:0000313" key="3">
    <source>
        <dbReference type="Proteomes" id="UP000294530"/>
    </source>
</evidence>
<protein>
    <submittedName>
        <fullName evidence="2">Uncharacterized protein</fullName>
    </submittedName>
</protein>
<proteinExistence type="predicted"/>
<evidence type="ECO:0000256" key="1">
    <source>
        <dbReference type="SAM" id="MobiDB-lite"/>
    </source>
</evidence>
<accession>A0A976ICV0</accession>
<dbReference type="RefSeq" id="XP_067816701.1">
    <property type="nucleotide sequence ID" value="XM_067962926.1"/>
</dbReference>
<dbReference type="Proteomes" id="UP000294530">
    <property type="component" value="Unassembled WGS sequence"/>
</dbReference>
<gene>
    <name evidence="2" type="ORF">CCR75_004840</name>
</gene>
<dbReference type="AlphaFoldDB" id="A0A976ICV0"/>
<name>A0A976ICV0_BRELC</name>
<dbReference type="GeneID" id="94348597"/>
<sequence>MINQHEKPVVMSGVGKQQITDRGRDTNIRPMDVLVEFLFDSFLAHFESEMDRLVKHFAFSAIFR</sequence>
<organism evidence="2 3">
    <name type="scientific">Bremia lactucae</name>
    <name type="common">Lettuce downy mildew</name>
    <dbReference type="NCBI Taxonomy" id="4779"/>
    <lineage>
        <taxon>Eukaryota</taxon>
        <taxon>Sar</taxon>
        <taxon>Stramenopiles</taxon>
        <taxon>Oomycota</taxon>
        <taxon>Peronosporomycetes</taxon>
        <taxon>Peronosporales</taxon>
        <taxon>Peronosporaceae</taxon>
        <taxon>Bremia</taxon>
    </lineage>
</organism>